<comment type="caution">
    <text evidence="6">The sequence shown here is derived from an EMBL/GenBank/DDBJ whole genome shotgun (WGS) entry which is preliminary data.</text>
</comment>
<organism evidence="6 7">
    <name type="scientific">Leptonema illini</name>
    <dbReference type="NCBI Taxonomy" id="183"/>
    <lineage>
        <taxon>Bacteria</taxon>
        <taxon>Pseudomonadati</taxon>
        <taxon>Spirochaetota</taxon>
        <taxon>Spirochaetia</taxon>
        <taxon>Leptospirales</taxon>
        <taxon>Leptospiraceae</taxon>
        <taxon>Leptonema</taxon>
    </lineage>
</organism>
<keyword evidence="2" id="KW-0238">DNA-binding</keyword>
<dbReference type="Proteomes" id="UP000460298">
    <property type="component" value="Unassembled WGS sequence"/>
</dbReference>
<keyword evidence="1 3" id="KW-0597">Phosphoprotein</keyword>
<dbReference type="CDD" id="cd17535">
    <property type="entry name" value="REC_NarL-like"/>
    <property type="match status" value="1"/>
</dbReference>
<dbReference type="InterPro" id="IPR058245">
    <property type="entry name" value="NreC/VraR/RcsB-like_REC"/>
</dbReference>
<dbReference type="InterPro" id="IPR011006">
    <property type="entry name" value="CheY-like_superfamily"/>
</dbReference>
<dbReference type="Gene3D" id="3.40.50.2300">
    <property type="match status" value="1"/>
</dbReference>
<dbReference type="InterPro" id="IPR000792">
    <property type="entry name" value="Tscrpt_reg_LuxR_C"/>
</dbReference>
<dbReference type="InterPro" id="IPR051015">
    <property type="entry name" value="EvgA-like"/>
</dbReference>
<sequence>MSAPFWRIFKSPSPDKNAFQEIRSQHAELLWRMLQMGIIIADDHTLFREGLHRIIKSLDETTKIFQASNAAELIALIEDQQTYRVILIDLNMPGMQGIASVLEIKKRARCPVAVVSGIDDRRLIREMLRLGLDGFIPKTVKSEILLGAIRLMLAGGKYIPPDLLGDSESSLTDVGGPHITRRQLDVLQLIVRGASNREIASELELSEYTVRIHVAALLKLFAARNRTHLVAIAREKKIVFD</sequence>
<evidence type="ECO:0000256" key="3">
    <source>
        <dbReference type="PROSITE-ProRule" id="PRU00169"/>
    </source>
</evidence>
<gene>
    <name evidence="6" type="ORF">F9K24_08285</name>
</gene>
<protein>
    <submittedName>
        <fullName evidence="6">Response regulator transcription factor</fullName>
    </submittedName>
</protein>
<evidence type="ECO:0000313" key="7">
    <source>
        <dbReference type="Proteomes" id="UP000460298"/>
    </source>
</evidence>
<feature type="domain" description="Response regulatory" evidence="5">
    <location>
        <begin position="37"/>
        <end position="153"/>
    </location>
</feature>
<dbReference type="CDD" id="cd06170">
    <property type="entry name" value="LuxR_C_like"/>
    <property type="match status" value="1"/>
</dbReference>
<dbReference type="Pfam" id="PF00196">
    <property type="entry name" value="GerE"/>
    <property type="match status" value="1"/>
</dbReference>
<dbReference type="PROSITE" id="PS50043">
    <property type="entry name" value="HTH_LUXR_2"/>
    <property type="match status" value="1"/>
</dbReference>
<dbReference type="AlphaFoldDB" id="A0A833H2R5"/>
<evidence type="ECO:0000313" key="6">
    <source>
        <dbReference type="EMBL" id="KAB2933337.1"/>
    </source>
</evidence>
<dbReference type="InterPro" id="IPR016032">
    <property type="entry name" value="Sig_transdc_resp-reg_C-effctor"/>
</dbReference>
<evidence type="ECO:0000259" key="4">
    <source>
        <dbReference type="PROSITE" id="PS50043"/>
    </source>
</evidence>
<feature type="domain" description="HTH luxR-type" evidence="4">
    <location>
        <begin position="172"/>
        <end position="237"/>
    </location>
</feature>
<evidence type="ECO:0000256" key="2">
    <source>
        <dbReference type="ARBA" id="ARBA00023125"/>
    </source>
</evidence>
<dbReference type="SUPFAM" id="SSF46894">
    <property type="entry name" value="C-terminal effector domain of the bipartite response regulators"/>
    <property type="match status" value="1"/>
</dbReference>
<dbReference type="PANTHER" id="PTHR45566">
    <property type="entry name" value="HTH-TYPE TRANSCRIPTIONAL REGULATOR YHJB-RELATED"/>
    <property type="match status" value="1"/>
</dbReference>
<dbReference type="GO" id="GO:0000160">
    <property type="term" value="P:phosphorelay signal transduction system"/>
    <property type="evidence" value="ECO:0007669"/>
    <property type="project" value="InterPro"/>
</dbReference>
<dbReference type="PANTHER" id="PTHR45566:SF2">
    <property type="entry name" value="NARL SUBFAMILY"/>
    <property type="match status" value="1"/>
</dbReference>
<dbReference type="SUPFAM" id="SSF52172">
    <property type="entry name" value="CheY-like"/>
    <property type="match status" value="1"/>
</dbReference>
<feature type="modified residue" description="4-aspartylphosphate" evidence="3">
    <location>
        <position position="89"/>
    </location>
</feature>
<name>A0A833H2R5_9LEPT</name>
<accession>A0A833H2R5</accession>
<dbReference type="GO" id="GO:0006355">
    <property type="term" value="P:regulation of DNA-templated transcription"/>
    <property type="evidence" value="ECO:0007669"/>
    <property type="project" value="InterPro"/>
</dbReference>
<dbReference type="SMART" id="SM00448">
    <property type="entry name" value="REC"/>
    <property type="match status" value="1"/>
</dbReference>
<dbReference type="EMBL" id="WBUI01000006">
    <property type="protein sequence ID" value="KAB2933337.1"/>
    <property type="molecule type" value="Genomic_DNA"/>
</dbReference>
<dbReference type="SMART" id="SM00421">
    <property type="entry name" value="HTH_LUXR"/>
    <property type="match status" value="1"/>
</dbReference>
<dbReference type="PROSITE" id="PS50110">
    <property type="entry name" value="RESPONSE_REGULATORY"/>
    <property type="match status" value="1"/>
</dbReference>
<proteinExistence type="predicted"/>
<reference evidence="6 7" key="1">
    <citation type="submission" date="2019-10" db="EMBL/GenBank/DDBJ databases">
        <title>Extracellular Electron Transfer in a Candidatus Methanoperedens spp. Enrichment Culture.</title>
        <authorList>
            <person name="Berger S."/>
            <person name="Rangel Shaw D."/>
            <person name="Berben T."/>
            <person name="In 'T Zandt M."/>
            <person name="Frank J."/>
            <person name="Reimann J."/>
            <person name="Jetten M.S.M."/>
            <person name="Welte C.U."/>
        </authorList>
    </citation>
    <scope>NUCLEOTIDE SEQUENCE [LARGE SCALE GENOMIC DNA]</scope>
    <source>
        <strain evidence="6">SB12</strain>
    </source>
</reference>
<dbReference type="Pfam" id="PF00072">
    <property type="entry name" value="Response_reg"/>
    <property type="match status" value="1"/>
</dbReference>
<evidence type="ECO:0000256" key="1">
    <source>
        <dbReference type="ARBA" id="ARBA00022553"/>
    </source>
</evidence>
<evidence type="ECO:0000259" key="5">
    <source>
        <dbReference type="PROSITE" id="PS50110"/>
    </source>
</evidence>
<dbReference type="GO" id="GO:0003677">
    <property type="term" value="F:DNA binding"/>
    <property type="evidence" value="ECO:0007669"/>
    <property type="project" value="UniProtKB-KW"/>
</dbReference>
<dbReference type="InterPro" id="IPR001789">
    <property type="entry name" value="Sig_transdc_resp-reg_receiver"/>
</dbReference>
<dbReference type="PRINTS" id="PR00038">
    <property type="entry name" value="HTHLUXR"/>
</dbReference>